<dbReference type="InterPro" id="IPR011990">
    <property type="entry name" value="TPR-like_helical_dom_sf"/>
</dbReference>
<feature type="binding site" evidence="7">
    <location>
        <position position="52"/>
    </location>
    <ligand>
        <name>ATP</name>
        <dbReference type="ChEBI" id="CHEBI:30616"/>
    </ligand>
</feature>
<keyword evidence="11" id="KW-1185">Reference proteome</keyword>
<dbReference type="InterPro" id="IPR011009">
    <property type="entry name" value="Kinase-like_dom_sf"/>
</dbReference>
<dbReference type="SUPFAM" id="SSF56112">
    <property type="entry name" value="Protein kinase-like (PK-like)"/>
    <property type="match status" value="1"/>
</dbReference>
<dbReference type="SUPFAM" id="SSF52540">
    <property type="entry name" value="P-loop containing nucleoside triphosphate hydrolases"/>
    <property type="match status" value="1"/>
</dbReference>
<keyword evidence="2" id="KW-0723">Serine/threonine-protein kinase</keyword>
<dbReference type="OrthoDB" id="136365at2"/>
<keyword evidence="3" id="KW-0808">Transferase</keyword>
<reference evidence="10 11" key="1">
    <citation type="submission" date="2017-02" db="EMBL/GenBank/DDBJ databases">
        <title>The new phylogeny of genus Mycobacterium.</title>
        <authorList>
            <person name="Tortoli E."/>
            <person name="Trovato A."/>
            <person name="Cirillo D.M."/>
        </authorList>
    </citation>
    <scope>NUCLEOTIDE SEQUENCE [LARGE SCALE GENOMIC DNA]</scope>
    <source>
        <strain evidence="10 11">DSM 45000</strain>
    </source>
</reference>
<dbReference type="EMBL" id="MVIE01000058">
    <property type="protein sequence ID" value="ORB33452.1"/>
    <property type="molecule type" value="Genomic_DNA"/>
</dbReference>
<name>A0A1X0I309_9MYCO</name>
<evidence type="ECO:0000256" key="4">
    <source>
        <dbReference type="ARBA" id="ARBA00022741"/>
    </source>
</evidence>
<dbReference type="Pfam" id="PF00069">
    <property type="entry name" value="Pkinase"/>
    <property type="match status" value="1"/>
</dbReference>
<dbReference type="InterPro" id="IPR000719">
    <property type="entry name" value="Prot_kinase_dom"/>
</dbReference>
<proteinExistence type="predicted"/>
<dbReference type="InterPro" id="IPR027417">
    <property type="entry name" value="P-loop_NTPase"/>
</dbReference>
<keyword evidence="6 7" id="KW-0067">ATP-binding</keyword>
<sequence length="1089" mass="117548">MADVDAEAIQQDLIAGVAAELDFAGVEQIGRGGFGVVYRCAQPELDRMVAVKVLTNDLDPENLDRFLREQRAMGRLSGHPHIVTVLQVGTTRGGRPFIVMPYHGTGSLWGLVSAHGPLDWREVLSIGVKLAGALEAAHRAGILHRDVKPGNVLLTDYGEPQLTDFGLARIVGGFETRSGVVIGSPAFIAPELLEGATPTTGSDVYSLGATLFCALTGHPPMGRSIPETLGERGVPDDVIAVIKTAMTRDPSRRPATALEFGEQLREVQRRHRIPVDDMVVPVEAKRAGSPPAGSSDHRRDATTTPPAPVTKYRPPASVQSLVPRDRLMALLRAAGRRRLILLYAPSGYGKTTLVAQWRAELTDSGVTVAWLTVDDDDNNVVWFLAHLLAAIRRVRSALAEPLEQILEQRGDEATRYVLTLLIDAIDETGEPVTLVIDDWQRVSDTRTIDALRFLIDHGCDHLQIIVTSWSRAGLPLSKLRIRDELVEIDCEKLRFDADEARSLLNESVGLQLAGSDVAALTASTDGWVAGLQMAKLSLRGGGDPGALVSRMSGESEEVGDFLAENVLDILDPQLVDFMMATSVTERICGELASVLAGVDGGHAMLAEVERRGLFLRHIDHDPQWFRYHQMFAGFLRRRLDRDNPGRLNELHRAASAWFAERGYVSEAVDHALAAGETARAVDLVEDIQTRSLINQSRMTTFLGLVEKLPPQLVISRPLLQLPVAWANILLHRTQATEAALDRFTAALARADLPEARRAELTLEANVVRAVAEIYADRIDGLEDLLAEVMSRAQELRPVLPQAAAIALAFAAIHRFDLPAAQRLLEWVEPFNEQVGAVGAVYARSWAGIAARQQLDVPLALRRFREAFETGAAAGPHSYAARIAGAVLGEMLYETGELDEAAELLEESYHLGPEGGGVDYLVARYVVGAKTKAAQGDREAAAGRLDAGMAVAEKLRLPRLAAAITHERVRQGLPIDPAEAARLRAGGGIPRAGDGIATLTAELDAASGIRLLARSHAGDDRDEACRRAAALLAGIDPAARPLAALQARLLLVEIRTAAGRAADAQDDIAAVRALCTQHGLPRLLIDAGLG</sequence>
<dbReference type="RefSeq" id="WP_083175896.1">
    <property type="nucleotide sequence ID" value="NZ_AP022619.1"/>
</dbReference>
<dbReference type="GO" id="GO:0004674">
    <property type="term" value="F:protein serine/threonine kinase activity"/>
    <property type="evidence" value="ECO:0007669"/>
    <property type="project" value="UniProtKB-KW"/>
</dbReference>
<dbReference type="Gene3D" id="1.25.40.10">
    <property type="entry name" value="Tetratricopeptide repeat domain"/>
    <property type="match status" value="1"/>
</dbReference>
<dbReference type="Gene3D" id="3.40.50.300">
    <property type="entry name" value="P-loop containing nucleotide triphosphate hydrolases"/>
    <property type="match status" value="1"/>
</dbReference>
<keyword evidence="5" id="KW-0418">Kinase</keyword>
<evidence type="ECO:0000313" key="11">
    <source>
        <dbReference type="Proteomes" id="UP000192513"/>
    </source>
</evidence>
<dbReference type="InterPro" id="IPR008271">
    <property type="entry name" value="Ser/Thr_kinase_AS"/>
</dbReference>
<evidence type="ECO:0000313" key="10">
    <source>
        <dbReference type="EMBL" id="ORB33452.1"/>
    </source>
</evidence>
<accession>A0A1X0I309</accession>
<dbReference type="InterPro" id="IPR059106">
    <property type="entry name" value="WHD_MalT"/>
</dbReference>
<evidence type="ECO:0000256" key="3">
    <source>
        <dbReference type="ARBA" id="ARBA00022679"/>
    </source>
</evidence>
<evidence type="ECO:0000256" key="1">
    <source>
        <dbReference type="ARBA" id="ARBA00012513"/>
    </source>
</evidence>
<dbReference type="InterPro" id="IPR041664">
    <property type="entry name" value="AAA_16"/>
</dbReference>
<dbReference type="Pfam" id="PF25873">
    <property type="entry name" value="WHD_MalT"/>
    <property type="match status" value="1"/>
</dbReference>
<evidence type="ECO:0000256" key="6">
    <source>
        <dbReference type="ARBA" id="ARBA00022840"/>
    </source>
</evidence>
<evidence type="ECO:0000256" key="7">
    <source>
        <dbReference type="PROSITE-ProRule" id="PRU10141"/>
    </source>
</evidence>
<dbReference type="InterPro" id="IPR016236">
    <property type="entry name" value="Ser/Thr_kinase_PknK_prd"/>
</dbReference>
<gene>
    <name evidence="10" type="ORF">BST39_26180</name>
</gene>
<dbReference type="AlphaFoldDB" id="A0A1X0I309"/>
<organism evidence="10 11">
    <name type="scientific">Mycobacterium paraseoulense</name>
    <dbReference type="NCBI Taxonomy" id="590652"/>
    <lineage>
        <taxon>Bacteria</taxon>
        <taxon>Bacillati</taxon>
        <taxon>Actinomycetota</taxon>
        <taxon>Actinomycetes</taxon>
        <taxon>Mycobacteriales</taxon>
        <taxon>Mycobacteriaceae</taxon>
        <taxon>Mycobacterium</taxon>
    </lineage>
</organism>
<dbReference type="Pfam" id="PF13191">
    <property type="entry name" value="AAA_16"/>
    <property type="match status" value="1"/>
</dbReference>
<dbReference type="CDD" id="cd14014">
    <property type="entry name" value="STKc_PknB_like"/>
    <property type="match status" value="1"/>
</dbReference>
<dbReference type="PANTHER" id="PTHR43289:SF6">
    <property type="entry name" value="SERINE_THREONINE-PROTEIN KINASE NEKL-3"/>
    <property type="match status" value="1"/>
</dbReference>
<dbReference type="Proteomes" id="UP000192513">
    <property type="component" value="Unassembled WGS sequence"/>
</dbReference>
<feature type="domain" description="Protein kinase" evidence="9">
    <location>
        <begin position="23"/>
        <end position="265"/>
    </location>
</feature>
<dbReference type="PROSITE" id="PS00107">
    <property type="entry name" value="PROTEIN_KINASE_ATP"/>
    <property type="match status" value="1"/>
</dbReference>
<dbReference type="Gene3D" id="3.30.200.20">
    <property type="entry name" value="Phosphorylase Kinase, domain 1"/>
    <property type="match status" value="1"/>
</dbReference>
<protein>
    <recommendedName>
        <fullName evidence="1">non-specific serine/threonine protein kinase</fullName>
        <ecNumber evidence="1">2.7.11.1</ecNumber>
    </recommendedName>
</protein>
<dbReference type="Gene3D" id="1.10.510.10">
    <property type="entry name" value="Transferase(Phosphotransferase) domain 1"/>
    <property type="match status" value="1"/>
</dbReference>
<dbReference type="GO" id="GO:0080090">
    <property type="term" value="P:regulation of primary metabolic process"/>
    <property type="evidence" value="ECO:0007669"/>
    <property type="project" value="UniProtKB-ARBA"/>
</dbReference>
<evidence type="ECO:0000256" key="5">
    <source>
        <dbReference type="ARBA" id="ARBA00022777"/>
    </source>
</evidence>
<dbReference type="STRING" id="590652.BST39_26180"/>
<evidence type="ECO:0000259" key="9">
    <source>
        <dbReference type="PROSITE" id="PS50011"/>
    </source>
</evidence>
<dbReference type="PROSITE" id="PS00108">
    <property type="entry name" value="PROTEIN_KINASE_ST"/>
    <property type="match status" value="1"/>
</dbReference>
<comment type="caution">
    <text evidence="10">The sequence shown here is derived from an EMBL/GenBank/DDBJ whole genome shotgun (WGS) entry which is preliminary data.</text>
</comment>
<dbReference type="PIRSF" id="PIRSF000574">
    <property type="entry name" value="Ser/Thr_PK_PknK_prd"/>
    <property type="match status" value="1"/>
</dbReference>
<evidence type="ECO:0000256" key="8">
    <source>
        <dbReference type="SAM" id="MobiDB-lite"/>
    </source>
</evidence>
<evidence type="ECO:0000256" key="2">
    <source>
        <dbReference type="ARBA" id="ARBA00022527"/>
    </source>
</evidence>
<dbReference type="InterPro" id="IPR017441">
    <property type="entry name" value="Protein_kinase_ATP_BS"/>
</dbReference>
<dbReference type="EC" id="2.7.11.1" evidence="1"/>
<dbReference type="PANTHER" id="PTHR43289">
    <property type="entry name" value="MITOGEN-ACTIVATED PROTEIN KINASE KINASE KINASE 20-RELATED"/>
    <property type="match status" value="1"/>
</dbReference>
<dbReference type="SMART" id="SM00220">
    <property type="entry name" value="S_TKc"/>
    <property type="match status" value="1"/>
</dbReference>
<dbReference type="GO" id="GO:0005524">
    <property type="term" value="F:ATP binding"/>
    <property type="evidence" value="ECO:0007669"/>
    <property type="project" value="UniProtKB-UniRule"/>
</dbReference>
<feature type="region of interest" description="Disordered" evidence="8">
    <location>
        <begin position="282"/>
        <end position="314"/>
    </location>
</feature>
<dbReference type="PROSITE" id="PS50011">
    <property type="entry name" value="PROTEIN_KINASE_DOM"/>
    <property type="match status" value="1"/>
</dbReference>
<keyword evidence="4 7" id="KW-0547">Nucleotide-binding</keyword>